<keyword evidence="1" id="KW-0472">Membrane</keyword>
<feature type="transmembrane region" description="Helical" evidence="1">
    <location>
        <begin position="44"/>
        <end position="62"/>
    </location>
</feature>
<proteinExistence type="predicted"/>
<keyword evidence="1" id="KW-0812">Transmembrane</keyword>
<evidence type="ECO:0000313" key="2">
    <source>
        <dbReference type="EMBL" id="WOO32591.1"/>
    </source>
</evidence>
<dbReference type="PANTHER" id="PTHR38602:SF1">
    <property type="entry name" value="INNER MEMBRANE PROTEIN"/>
    <property type="match status" value="1"/>
</dbReference>
<keyword evidence="3" id="KW-1185">Reference proteome</keyword>
<keyword evidence="1" id="KW-1133">Transmembrane helix</keyword>
<dbReference type="InterPro" id="IPR019201">
    <property type="entry name" value="DUF2065"/>
</dbReference>
<protein>
    <submittedName>
        <fullName evidence="2">DUF2065 domain-containing protein</fullName>
    </submittedName>
</protein>
<dbReference type="RefSeq" id="WP_317702047.1">
    <property type="nucleotide sequence ID" value="NZ_CP136921.1"/>
</dbReference>
<gene>
    <name evidence="2" type="ORF">P4826_00150</name>
</gene>
<evidence type="ECO:0000313" key="3">
    <source>
        <dbReference type="Proteomes" id="UP001303211"/>
    </source>
</evidence>
<feature type="transmembrane region" description="Helical" evidence="1">
    <location>
        <begin position="6"/>
        <end position="24"/>
    </location>
</feature>
<name>A0ABZ0J5J1_9BURK</name>
<dbReference type="PANTHER" id="PTHR38602">
    <property type="entry name" value="INNER MEMBRANE PROTEIN-RELATED"/>
    <property type="match status" value="1"/>
</dbReference>
<sequence length="63" mass="7088">MDWADSFWMALGLVLVIEGIFPFVSPTGWRQMFTQILQLRDGQIRFCALLSMLGGALVLLLLS</sequence>
<dbReference type="Proteomes" id="UP001303211">
    <property type="component" value="Chromosome"/>
</dbReference>
<dbReference type="EMBL" id="CP136921">
    <property type="protein sequence ID" value="WOO32591.1"/>
    <property type="molecule type" value="Genomic_DNA"/>
</dbReference>
<reference evidence="2 3" key="1">
    <citation type="submission" date="2023-03" db="EMBL/GenBank/DDBJ databases">
        <title>Diaphorobacter basophil sp. nov., isolated from a sewage-treatment plant.</title>
        <authorList>
            <person name="Yang K."/>
        </authorList>
    </citation>
    <scope>NUCLEOTIDE SEQUENCE [LARGE SCALE GENOMIC DNA]</scope>
    <source>
        <strain evidence="2 3">Y-1</strain>
    </source>
</reference>
<organism evidence="2 3">
    <name type="scientific">Diaphorobacter limosus</name>
    <dbReference type="NCBI Taxonomy" id="3036128"/>
    <lineage>
        <taxon>Bacteria</taxon>
        <taxon>Pseudomonadati</taxon>
        <taxon>Pseudomonadota</taxon>
        <taxon>Betaproteobacteria</taxon>
        <taxon>Burkholderiales</taxon>
        <taxon>Comamonadaceae</taxon>
        <taxon>Diaphorobacter</taxon>
    </lineage>
</organism>
<dbReference type="Pfam" id="PF09838">
    <property type="entry name" value="DUF2065"/>
    <property type="match status" value="1"/>
</dbReference>
<evidence type="ECO:0000256" key="1">
    <source>
        <dbReference type="SAM" id="Phobius"/>
    </source>
</evidence>
<accession>A0ABZ0J5J1</accession>